<name>A0ABT7A139_9ACTN</name>
<accession>A0ABT7A139</accession>
<gene>
    <name evidence="2" type="ORF">NMN56_024440</name>
</gene>
<dbReference type="Proteomes" id="UP001214441">
    <property type="component" value="Unassembled WGS sequence"/>
</dbReference>
<evidence type="ECO:0000256" key="1">
    <source>
        <dbReference type="SAM" id="MobiDB-lite"/>
    </source>
</evidence>
<protein>
    <recommendedName>
        <fullName evidence="4">Lipoprotein</fullName>
    </recommendedName>
</protein>
<feature type="region of interest" description="Disordered" evidence="1">
    <location>
        <begin position="273"/>
        <end position="319"/>
    </location>
</feature>
<keyword evidence="3" id="KW-1185">Reference proteome</keyword>
<evidence type="ECO:0008006" key="4">
    <source>
        <dbReference type="Google" id="ProtNLM"/>
    </source>
</evidence>
<sequence length="319" mass="34543">MTVSLALLTVAGCSEAPGHRAPQPLPVPLNGAALTTPAEERVLHKAEERAVATCMRGEGFPYREVPAVPTPSVNPYGLVTREDARQDGYGLTTAALAAPGADPNTRLTSGWSAGRRAGWERALVGTARHERIITARGAPSLRVNTDGCVYRSQVTVYGPRWEKDRLTLEGMNAKAIETVTKSPRYVEARRAWARCMRTRSEPYPSPDAARGAVQELLAKTEGDTGALRRTARRELQLAGHDAACQEKSELANAVRAVQRKAEARLPAGARRLATRVSAARERAVRAGAMDRPPSPAGEERPHSHTITDTVPRMPNRDFP</sequence>
<dbReference type="EMBL" id="JANCPR020000026">
    <property type="protein sequence ID" value="MDJ1135050.1"/>
    <property type="molecule type" value="Genomic_DNA"/>
</dbReference>
<evidence type="ECO:0000313" key="3">
    <source>
        <dbReference type="Proteomes" id="UP001214441"/>
    </source>
</evidence>
<dbReference type="RefSeq" id="WP_274043348.1">
    <property type="nucleotide sequence ID" value="NZ_JANCPR020000026.1"/>
</dbReference>
<proteinExistence type="predicted"/>
<comment type="caution">
    <text evidence="2">The sequence shown here is derived from an EMBL/GenBank/DDBJ whole genome shotgun (WGS) entry which is preliminary data.</text>
</comment>
<evidence type="ECO:0000313" key="2">
    <source>
        <dbReference type="EMBL" id="MDJ1135050.1"/>
    </source>
</evidence>
<organism evidence="2 3">
    <name type="scientific">Streptomyces iconiensis</name>
    <dbReference type="NCBI Taxonomy" id="1384038"/>
    <lineage>
        <taxon>Bacteria</taxon>
        <taxon>Bacillati</taxon>
        <taxon>Actinomycetota</taxon>
        <taxon>Actinomycetes</taxon>
        <taxon>Kitasatosporales</taxon>
        <taxon>Streptomycetaceae</taxon>
        <taxon>Streptomyces</taxon>
    </lineage>
</organism>
<reference evidence="2 3" key="1">
    <citation type="submission" date="2023-05" db="EMBL/GenBank/DDBJ databases">
        <title>Streptantibioticus silvisoli sp. nov., acidotolerant actinomycetes 1 from pine litter.</title>
        <authorList>
            <person name="Swiecimska M."/>
            <person name="Golinska P."/>
            <person name="Sangal V."/>
            <person name="Wachnowicz B."/>
            <person name="Goodfellow M."/>
        </authorList>
    </citation>
    <scope>NUCLEOTIDE SEQUENCE [LARGE SCALE GENOMIC DNA]</scope>
    <source>
        <strain evidence="2 3">DSM 42109</strain>
    </source>
</reference>